<reference evidence="2 3" key="1">
    <citation type="journal article" date="2021" name="bioRxiv">
        <title>The Gossypium anomalum genome as a resource for cotton improvement and evolutionary analysis of hybrid incompatibility.</title>
        <authorList>
            <person name="Grover C.E."/>
            <person name="Yuan D."/>
            <person name="Arick M.A."/>
            <person name="Miller E.R."/>
            <person name="Hu G."/>
            <person name="Peterson D.G."/>
            <person name="Wendel J.F."/>
            <person name="Udall J.A."/>
        </authorList>
    </citation>
    <scope>NUCLEOTIDE SEQUENCE [LARGE SCALE GENOMIC DNA]</scope>
    <source>
        <strain evidence="2">JFW-Udall</strain>
        <tissue evidence="2">Leaf</tissue>
    </source>
</reference>
<evidence type="ECO:0000313" key="3">
    <source>
        <dbReference type="Proteomes" id="UP000701853"/>
    </source>
</evidence>
<name>A0A8J5Z5C6_9ROSI</name>
<protein>
    <submittedName>
        <fullName evidence="2">Uncharacterized protein</fullName>
    </submittedName>
</protein>
<keyword evidence="3" id="KW-1185">Reference proteome</keyword>
<evidence type="ECO:0000313" key="2">
    <source>
        <dbReference type="EMBL" id="KAG8481684.1"/>
    </source>
</evidence>
<keyword evidence="1" id="KW-0472">Membrane</keyword>
<dbReference type="OrthoDB" id="993481at2759"/>
<dbReference type="EMBL" id="JAHUZN010000010">
    <property type="protein sequence ID" value="KAG8481684.1"/>
    <property type="molecule type" value="Genomic_DNA"/>
</dbReference>
<dbReference type="Proteomes" id="UP000701853">
    <property type="component" value="Chromosome 10"/>
</dbReference>
<organism evidence="2 3">
    <name type="scientific">Gossypium anomalum</name>
    <dbReference type="NCBI Taxonomy" id="47600"/>
    <lineage>
        <taxon>Eukaryota</taxon>
        <taxon>Viridiplantae</taxon>
        <taxon>Streptophyta</taxon>
        <taxon>Embryophyta</taxon>
        <taxon>Tracheophyta</taxon>
        <taxon>Spermatophyta</taxon>
        <taxon>Magnoliopsida</taxon>
        <taxon>eudicotyledons</taxon>
        <taxon>Gunneridae</taxon>
        <taxon>Pentapetalae</taxon>
        <taxon>rosids</taxon>
        <taxon>malvids</taxon>
        <taxon>Malvales</taxon>
        <taxon>Malvaceae</taxon>
        <taxon>Malvoideae</taxon>
        <taxon>Gossypium</taxon>
    </lineage>
</organism>
<comment type="caution">
    <text evidence="2">The sequence shown here is derived from an EMBL/GenBank/DDBJ whole genome shotgun (WGS) entry which is preliminary data.</text>
</comment>
<feature type="transmembrane region" description="Helical" evidence="1">
    <location>
        <begin position="51"/>
        <end position="71"/>
    </location>
</feature>
<gene>
    <name evidence="2" type="ORF">CXB51_026610</name>
</gene>
<evidence type="ECO:0000256" key="1">
    <source>
        <dbReference type="SAM" id="Phobius"/>
    </source>
</evidence>
<keyword evidence="1" id="KW-1133">Transmembrane helix</keyword>
<sequence length="76" mass="8383">MKEQLRDYVLESLGSIENKLTDRDDTLEAMMMISKEEIAELKGELTIYKAALGNGGLLLCISLMLLCYGGVISPQT</sequence>
<proteinExistence type="predicted"/>
<accession>A0A8J5Z5C6</accession>
<dbReference type="AlphaFoldDB" id="A0A8J5Z5C6"/>
<keyword evidence="1" id="KW-0812">Transmembrane</keyword>